<comment type="caution">
    <text evidence="2">The sequence shown here is derived from an EMBL/GenBank/DDBJ whole genome shotgun (WGS) entry which is preliminary data.</text>
</comment>
<gene>
    <name evidence="2" type="ORF">BDN70DRAFT_892242</name>
</gene>
<proteinExistence type="predicted"/>
<feature type="region of interest" description="Disordered" evidence="1">
    <location>
        <begin position="153"/>
        <end position="188"/>
    </location>
</feature>
<evidence type="ECO:0000313" key="3">
    <source>
        <dbReference type="Proteomes" id="UP000807469"/>
    </source>
</evidence>
<name>A0A9P5ZA15_9AGAR</name>
<sequence length="208" mass="22007">MAPRSMSSMLLNSLRVMSSFRCIAGESVIAQSIAEQCEAEWGAGLAATFFARGAAGDATPSGSSRRSRTNSCSLSLISWKKCVRHREGSHGIFALAGITDALARGGADGCPTRRSSNLQHPMAILIDGINECGPDSNAQARLLDVIVAVASTSPSCSSSPAALSSKSGMRSSKPRSATSHKGSMHLDNDYQSNDIRLYLHDNFQRDEA</sequence>
<dbReference type="Proteomes" id="UP000807469">
    <property type="component" value="Unassembled WGS sequence"/>
</dbReference>
<accession>A0A9P5ZA15</accession>
<evidence type="ECO:0000256" key="1">
    <source>
        <dbReference type="SAM" id="MobiDB-lite"/>
    </source>
</evidence>
<dbReference type="EMBL" id="MU155160">
    <property type="protein sequence ID" value="KAF9482910.1"/>
    <property type="molecule type" value="Genomic_DNA"/>
</dbReference>
<protein>
    <submittedName>
        <fullName evidence="2">Uncharacterized protein</fullName>
    </submittedName>
</protein>
<evidence type="ECO:0000313" key="2">
    <source>
        <dbReference type="EMBL" id="KAF9482910.1"/>
    </source>
</evidence>
<reference evidence="2" key="1">
    <citation type="submission" date="2020-11" db="EMBL/GenBank/DDBJ databases">
        <authorList>
            <consortium name="DOE Joint Genome Institute"/>
            <person name="Ahrendt S."/>
            <person name="Riley R."/>
            <person name="Andreopoulos W."/>
            <person name="Labutti K."/>
            <person name="Pangilinan J."/>
            <person name="Ruiz-Duenas F.J."/>
            <person name="Barrasa J.M."/>
            <person name="Sanchez-Garcia M."/>
            <person name="Camarero S."/>
            <person name="Miyauchi S."/>
            <person name="Serrano A."/>
            <person name="Linde D."/>
            <person name="Babiker R."/>
            <person name="Drula E."/>
            <person name="Ayuso-Fernandez I."/>
            <person name="Pacheco R."/>
            <person name="Padilla G."/>
            <person name="Ferreira P."/>
            <person name="Barriuso J."/>
            <person name="Kellner H."/>
            <person name="Castanera R."/>
            <person name="Alfaro M."/>
            <person name="Ramirez L."/>
            <person name="Pisabarro A.G."/>
            <person name="Kuo A."/>
            <person name="Tritt A."/>
            <person name="Lipzen A."/>
            <person name="He G."/>
            <person name="Yan M."/>
            <person name="Ng V."/>
            <person name="Cullen D."/>
            <person name="Martin F."/>
            <person name="Rosso M.-N."/>
            <person name="Henrissat B."/>
            <person name="Hibbett D."/>
            <person name="Martinez A.T."/>
            <person name="Grigoriev I.V."/>
        </authorList>
    </citation>
    <scope>NUCLEOTIDE SEQUENCE</scope>
    <source>
        <strain evidence="2">CIRM-BRFM 674</strain>
    </source>
</reference>
<feature type="compositionally biased region" description="Low complexity" evidence="1">
    <location>
        <begin position="153"/>
        <end position="167"/>
    </location>
</feature>
<keyword evidence="3" id="KW-1185">Reference proteome</keyword>
<dbReference type="OrthoDB" id="163438at2759"/>
<organism evidence="2 3">
    <name type="scientific">Pholiota conissans</name>
    <dbReference type="NCBI Taxonomy" id="109636"/>
    <lineage>
        <taxon>Eukaryota</taxon>
        <taxon>Fungi</taxon>
        <taxon>Dikarya</taxon>
        <taxon>Basidiomycota</taxon>
        <taxon>Agaricomycotina</taxon>
        <taxon>Agaricomycetes</taxon>
        <taxon>Agaricomycetidae</taxon>
        <taxon>Agaricales</taxon>
        <taxon>Agaricineae</taxon>
        <taxon>Strophariaceae</taxon>
        <taxon>Pholiota</taxon>
    </lineage>
</organism>
<dbReference type="AlphaFoldDB" id="A0A9P5ZA15"/>
<feature type="compositionally biased region" description="Polar residues" evidence="1">
    <location>
        <begin position="168"/>
        <end position="181"/>
    </location>
</feature>